<feature type="domain" description="GH3 C-terminal" evidence="1">
    <location>
        <begin position="294"/>
        <end position="394"/>
    </location>
</feature>
<dbReference type="Pfam" id="PF23572">
    <property type="entry name" value="GH3_C"/>
    <property type="match status" value="1"/>
</dbReference>
<dbReference type="InterPro" id="IPR055378">
    <property type="entry name" value="GH3_C"/>
</dbReference>
<evidence type="ECO:0000259" key="1">
    <source>
        <dbReference type="Pfam" id="PF23572"/>
    </source>
</evidence>
<gene>
    <name evidence="2" type="ORF">M569_08308</name>
</gene>
<sequence length="408" mass="45711">MVGKYGGMDFEALKKMKLEYIEDVTARADEIQKEILADILSKNARVEYLSRFGLDGRTDRESFKKVVPVFFLSSGTSSGESKIIPATETDNKLRSLCISLVMPVLSQFVDTKKGFYIKNLRSSDRPYDYYSDITSPPDTVLCTDVYQSMYSQMLCGLLQNRQVIRVGAPFVTGIIRAVRFLQDHWSALCRDIRTGSLDPAVDCQSVRDAVLGMLKPDPDLADLVEAECMKGSWQGIIRRLWPNANHIEATATGTMSHYIPMMDYYSGGLPVANLTYRCSESFSVLARWFFPFDIHVVDYTSYADVASTIPGHYVIYWELNQKGFGSASSSSVMEQCCLAVEDALNEEYRERRVYGHIGPLEIKIVESGTFDKLMEHAISSGRSILQYKTPRCVKGESSMMAILNAGGS</sequence>
<dbReference type="PANTHER" id="PTHR31901">
    <property type="entry name" value="GH3 DOMAIN-CONTAINING PROTEIN"/>
    <property type="match status" value="1"/>
</dbReference>
<dbReference type="EMBL" id="AUSU01003668">
    <property type="protein sequence ID" value="EPS66468.1"/>
    <property type="molecule type" value="Genomic_DNA"/>
</dbReference>
<comment type="caution">
    <text evidence="2">The sequence shown here is derived from an EMBL/GenBank/DDBJ whole genome shotgun (WGS) entry which is preliminary data.</text>
</comment>
<dbReference type="InterPro" id="IPR004993">
    <property type="entry name" value="GH3"/>
</dbReference>
<protein>
    <recommendedName>
        <fullName evidence="1">GH3 C-terminal domain-containing protein</fullName>
    </recommendedName>
</protein>
<dbReference type="PANTHER" id="PTHR31901:SF9">
    <property type="entry name" value="GH3 DOMAIN-CONTAINING PROTEIN"/>
    <property type="match status" value="1"/>
</dbReference>
<dbReference type="AlphaFoldDB" id="S8DTI8"/>
<accession>S8DTI8</accession>
<dbReference type="GO" id="GO:0016881">
    <property type="term" value="F:acid-amino acid ligase activity"/>
    <property type="evidence" value="ECO:0007669"/>
    <property type="project" value="TreeGrafter"/>
</dbReference>
<dbReference type="Pfam" id="PF03321">
    <property type="entry name" value="GH3"/>
    <property type="match status" value="2"/>
</dbReference>
<dbReference type="Proteomes" id="UP000015453">
    <property type="component" value="Unassembled WGS sequence"/>
</dbReference>
<keyword evidence="3" id="KW-1185">Reference proteome</keyword>
<dbReference type="GO" id="GO:0005737">
    <property type="term" value="C:cytoplasm"/>
    <property type="evidence" value="ECO:0007669"/>
    <property type="project" value="TreeGrafter"/>
</dbReference>
<evidence type="ECO:0000313" key="3">
    <source>
        <dbReference type="Proteomes" id="UP000015453"/>
    </source>
</evidence>
<evidence type="ECO:0000313" key="2">
    <source>
        <dbReference type="EMBL" id="EPS66468.1"/>
    </source>
</evidence>
<proteinExistence type="predicted"/>
<organism evidence="2 3">
    <name type="scientific">Genlisea aurea</name>
    <dbReference type="NCBI Taxonomy" id="192259"/>
    <lineage>
        <taxon>Eukaryota</taxon>
        <taxon>Viridiplantae</taxon>
        <taxon>Streptophyta</taxon>
        <taxon>Embryophyta</taxon>
        <taxon>Tracheophyta</taxon>
        <taxon>Spermatophyta</taxon>
        <taxon>Magnoliopsida</taxon>
        <taxon>eudicotyledons</taxon>
        <taxon>Gunneridae</taxon>
        <taxon>Pentapetalae</taxon>
        <taxon>asterids</taxon>
        <taxon>lamiids</taxon>
        <taxon>Lamiales</taxon>
        <taxon>Lentibulariaceae</taxon>
        <taxon>Genlisea</taxon>
    </lineage>
</organism>
<name>S8DTI8_9LAMI</name>
<dbReference type="OrthoDB" id="1915431at2759"/>
<reference evidence="2 3" key="1">
    <citation type="journal article" date="2013" name="BMC Genomics">
        <title>The miniature genome of a carnivorous plant Genlisea aurea contains a low number of genes and short non-coding sequences.</title>
        <authorList>
            <person name="Leushkin E.V."/>
            <person name="Sutormin R.A."/>
            <person name="Nabieva E.R."/>
            <person name="Penin A.A."/>
            <person name="Kondrashov A.S."/>
            <person name="Logacheva M.D."/>
        </authorList>
    </citation>
    <scope>NUCLEOTIDE SEQUENCE [LARGE SCALE GENOMIC DNA]</scope>
</reference>